<dbReference type="InterPro" id="IPR003045">
    <property type="entry name" value="P2X2_purnocptor"/>
</dbReference>
<keyword evidence="4 10" id="KW-0812">Transmembrane</keyword>
<comment type="similarity">
    <text evidence="2">Belongs to the P2X receptor family.</text>
</comment>
<proteinExistence type="inferred from homology"/>
<feature type="transmembrane region" description="Helical" evidence="10">
    <location>
        <begin position="484"/>
        <end position="506"/>
    </location>
</feature>
<organism evidence="11">
    <name type="scientific">Ixodes scapularis</name>
    <name type="common">Black-legged tick</name>
    <name type="synonym">Deer tick</name>
    <dbReference type="NCBI Taxonomy" id="6945"/>
    <lineage>
        <taxon>Eukaryota</taxon>
        <taxon>Metazoa</taxon>
        <taxon>Ecdysozoa</taxon>
        <taxon>Arthropoda</taxon>
        <taxon>Chelicerata</taxon>
        <taxon>Arachnida</taxon>
        <taxon>Acari</taxon>
        <taxon>Parasitiformes</taxon>
        <taxon>Ixodida</taxon>
        <taxon>Ixodoidea</taxon>
        <taxon>Ixodidae</taxon>
        <taxon>Ixodinae</taxon>
        <taxon>Ixodes</taxon>
    </lineage>
</organism>
<keyword evidence="8" id="KW-1071">Ligand-gated ion channel</keyword>
<dbReference type="VEuPathDB" id="VectorBase:ISCI019739"/>
<dbReference type="VEuPathDB" id="VectorBase:ISCP_031631"/>
<dbReference type="VEuPathDB" id="VectorBase:ISCW019739"/>
<name>A0A4D5RXA1_IXOSC</name>
<dbReference type="AlphaFoldDB" id="A0A4D5RXA1"/>
<keyword evidence="9" id="KW-0407">Ion channel</keyword>
<evidence type="ECO:0000256" key="6">
    <source>
        <dbReference type="ARBA" id="ARBA00023065"/>
    </source>
</evidence>
<sequence length="535" mass="59792">MKVLVFCAPLVTTLLNGIQKSFSHLMNDRQLILAATIIPRFKPSMMNELIKLMTSRFKSGALWPNSTGPASLTSFLEYITKWAQNTKNGVGFISKSTAPGFRVTLTKTRQDKTNKAHTFGQLSGETCVMGLGTCMKDTVSYIFEYDTLKVVHISNKKIGALNRLIQLVILGYIVGYVIVYKKGYQQFSSFNTATTTKVKGVLSTQNLSDDDFYPFLSDKSVYKKVWDIADIVVPPEESGQFFVTTNLIITPNQHMKTCPEDPNIKQAHCKSVNDTTSCTPGEALLLGNGVLTGRCVPAPPPNQTLHVCEIAGWCPVEQNYGPLKNGQALFGDVRNFTVLVKNYIEFPLFHVRRSNIQASDNSTYLKYCRYNADSDPLCPVFRLGDIVEEAGVNFEEVAVKGGVIQLLINWDCNLDFDAKYCIPKYTFSRLDDPNAVLAKGWNFRYPKYYDETTRTLVKAYGITFVMLVQGRAGKASPIPIAINMGSGLGLMVVAMVVCDLVVVHCLKRRKLYKAKKYKFVCSDEYYENFSNQSVP</sequence>
<evidence type="ECO:0000256" key="1">
    <source>
        <dbReference type="ARBA" id="ARBA00004308"/>
    </source>
</evidence>
<evidence type="ECO:0000256" key="9">
    <source>
        <dbReference type="ARBA" id="ARBA00023303"/>
    </source>
</evidence>
<protein>
    <submittedName>
        <fullName evidence="11">Putative p2x receptor</fullName>
    </submittedName>
</protein>
<dbReference type="PRINTS" id="PR01307">
    <property type="entry name" value="P2XRECEPTOR"/>
</dbReference>
<evidence type="ECO:0000256" key="8">
    <source>
        <dbReference type="ARBA" id="ARBA00023286"/>
    </source>
</evidence>
<dbReference type="GO" id="GO:0001614">
    <property type="term" value="F:purinergic nucleotide receptor activity"/>
    <property type="evidence" value="ECO:0007669"/>
    <property type="project" value="InterPro"/>
</dbReference>
<dbReference type="NCBIfam" id="TIGR00863">
    <property type="entry name" value="P2X"/>
    <property type="match status" value="1"/>
</dbReference>
<dbReference type="GO" id="GO:0005886">
    <property type="term" value="C:plasma membrane"/>
    <property type="evidence" value="ECO:0007669"/>
    <property type="project" value="InterPro"/>
</dbReference>
<dbReference type="PANTHER" id="PTHR10125:SF31">
    <property type="entry name" value="P2X RECEPTOR E"/>
    <property type="match status" value="1"/>
</dbReference>
<dbReference type="Gene3D" id="1.10.287.940">
    <property type="entry name" value="atp-gated p2x4 ion channel"/>
    <property type="match status" value="1"/>
</dbReference>
<keyword evidence="7 10" id="KW-0472">Membrane</keyword>
<dbReference type="InterPro" id="IPR001429">
    <property type="entry name" value="P2X_purnocptor"/>
</dbReference>
<keyword evidence="5 10" id="KW-1133">Transmembrane helix</keyword>
<keyword evidence="11" id="KW-0675">Receptor</keyword>
<dbReference type="Gene3D" id="2.60.490.10">
    <property type="entry name" value="atp-gated p2x4 ion channel domain"/>
    <property type="match status" value="1"/>
</dbReference>
<evidence type="ECO:0000313" key="11">
    <source>
        <dbReference type="EMBL" id="MOY41970.1"/>
    </source>
</evidence>
<dbReference type="GO" id="GO:0098794">
    <property type="term" value="C:postsynapse"/>
    <property type="evidence" value="ECO:0007669"/>
    <property type="project" value="GOC"/>
</dbReference>
<keyword evidence="3" id="KW-0813">Transport</keyword>
<dbReference type="OrthoDB" id="494673at2759"/>
<dbReference type="PRINTS" id="PR01309">
    <property type="entry name" value="P2X2RECEPTOR"/>
</dbReference>
<keyword evidence="6" id="KW-0406">Ion transport</keyword>
<dbReference type="Pfam" id="PF00864">
    <property type="entry name" value="P2X_receptor"/>
    <property type="match status" value="1"/>
</dbReference>
<dbReference type="GO" id="GO:0033198">
    <property type="term" value="P:response to ATP"/>
    <property type="evidence" value="ECO:0007669"/>
    <property type="project" value="InterPro"/>
</dbReference>
<comment type="subcellular location">
    <subcellularLocation>
        <location evidence="1">Endomembrane system</location>
    </subcellularLocation>
</comment>
<evidence type="ECO:0000256" key="5">
    <source>
        <dbReference type="ARBA" id="ARBA00022989"/>
    </source>
</evidence>
<dbReference type="PANTHER" id="PTHR10125">
    <property type="entry name" value="P2X PURINOCEPTOR"/>
    <property type="match status" value="1"/>
</dbReference>
<dbReference type="InterPro" id="IPR059116">
    <property type="entry name" value="P2X_receptor"/>
</dbReference>
<evidence type="ECO:0000256" key="2">
    <source>
        <dbReference type="ARBA" id="ARBA00009848"/>
    </source>
</evidence>
<reference evidence="11" key="1">
    <citation type="submission" date="2019-04" db="EMBL/GenBank/DDBJ databases">
        <title>An insight into the mialome of Ixodes scapularis.</title>
        <authorList>
            <person name="Ribeiro J.M."/>
            <person name="Mather T.N."/>
            <person name="Karim S."/>
        </authorList>
    </citation>
    <scope>NUCLEOTIDE SEQUENCE</scope>
</reference>
<evidence type="ECO:0000256" key="7">
    <source>
        <dbReference type="ARBA" id="ARBA00023136"/>
    </source>
</evidence>
<evidence type="ECO:0000256" key="10">
    <source>
        <dbReference type="SAM" id="Phobius"/>
    </source>
</evidence>
<dbReference type="VEuPathDB" id="VectorBase:ISCI011650"/>
<dbReference type="GO" id="GO:0012505">
    <property type="term" value="C:endomembrane system"/>
    <property type="evidence" value="ECO:0007669"/>
    <property type="project" value="UniProtKB-SubCell"/>
</dbReference>
<dbReference type="EMBL" id="GHJT01007999">
    <property type="protein sequence ID" value="MOY41970.1"/>
    <property type="molecule type" value="Transcribed_RNA"/>
</dbReference>
<dbReference type="GO" id="GO:0004931">
    <property type="term" value="F:extracellularly ATP-gated monoatomic cation channel activity"/>
    <property type="evidence" value="ECO:0007669"/>
    <property type="project" value="InterPro"/>
</dbReference>
<accession>A0A4D5RXA1</accession>
<dbReference type="VEuPathDB" id="VectorBase:ISCW011650"/>
<evidence type="ECO:0000256" key="4">
    <source>
        <dbReference type="ARBA" id="ARBA00022692"/>
    </source>
</evidence>
<evidence type="ECO:0000256" key="3">
    <source>
        <dbReference type="ARBA" id="ARBA00022448"/>
    </source>
</evidence>
<dbReference type="GO" id="GO:0005524">
    <property type="term" value="F:ATP binding"/>
    <property type="evidence" value="ECO:0007669"/>
    <property type="project" value="InterPro"/>
</dbReference>
<dbReference type="InterPro" id="IPR027309">
    <property type="entry name" value="P2X_extracellular_dom_sf"/>
</dbReference>